<evidence type="ECO:0000313" key="4">
    <source>
        <dbReference type="EMBL" id="KIE11968.1"/>
    </source>
</evidence>
<dbReference type="EMBL" id="JHEG02000037">
    <property type="protein sequence ID" value="KIE11968.1"/>
    <property type="molecule type" value="Genomic_DNA"/>
</dbReference>
<gene>
    <name evidence="4" type="ORF">DA73_0210035</name>
    <name evidence="3" type="ORF">DA73_0400000255</name>
</gene>
<evidence type="ECO:0000313" key="5">
    <source>
        <dbReference type="Proteomes" id="UP000029738"/>
    </source>
</evidence>
<comment type="caution">
    <text evidence="4">The sequence shown here is derived from an EMBL/GenBank/DDBJ whole genome shotgun (WGS) entry which is preliminary data.</text>
</comment>
<sequence length="286" mass="32764">MNDKAPIDEGNGREANNIQQKPDYAKWVGIFATFLTIFLTFLTYRLDADRRNAETQLQLVKNRQDELSANLEEIRGRIEIDSNFYFEGAATAPKKFRESNILNSMFPNEVYNQVVSQMKTGRWDSLNNLMRCVYGIYDANTNFGIINSRQILYLEIFYNPSSDSKKSPAEKLEITYRFKDFPSMPVSGSLTRQYSFKELESDVNNWPTKTVEVGQLKAGNKITIPIAHMVGPYVYSERLVIPNKIHWYNPLLKKSEEKSLNLKSMLPELDAKSQGSLLGNIGKSCQ</sequence>
<evidence type="ECO:0000256" key="2">
    <source>
        <dbReference type="SAM" id="Phobius"/>
    </source>
</evidence>
<keyword evidence="1" id="KW-0175">Coiled coil</keyword>
<dbReference type="RefSeq" id="WP_038084037.1">
    <property type="nucleotide sequence ID" value="NZ_JHEG04000001.1"/>
</dbReference>
<organism evidence="4">
    <name type="scientific">Tolypothrix bouteillei VB521301</name>
    <dbReference type="NCBI Taxonomy" id="1479485"/>
    <lineage>
        <taxon>Bacteria</taxon>
        <taxon>Bacillati</taxon>
        <taxon>Cyanobacteriota</taxon>
        <taxon>Cyanophyceae</taxon>
        <taxon>Nostocales</taxon>
        <taxon>Tolypothrichaceae</taxon>
        <taxon>Tolypothrix</taxon>
    </lineage>
</organism>
<reference evidence="4" key="1">
    <citation type="journal article" date="2015" name="Genome Announc.">
        <title>Draft Genome Sequence of Tolypothrix boutellei Strain VB521301.</title>
        <authorList>
            <person name="Chandrababunaidu M.M."/>
            <person name="Singh D."/>
            <person name="Sen D."/>
            <person name="Bhan S."/>
            <person name="Das S."/>
            <person name="Gupta A."/>
            <person name="Adhikary S.P."/>
            <person name="Tripathy S."/>
        </authorList>
    </citation>
    <scope>NUCLEOTIDE SEQUENCE</scope>
    <source>
        <strain evidence="4">VB521301</strain>
    </source>
</reference>
<dbReference type="EMBL" id="JHEG04000001">
    <property type="protein sequence ID" value="KAF3884102.1"/>
    <property type="molecule type" value="Genomic_DNA"/>
</dbReference>
<feature type="coiled-coil region" evidence="1">
    <location>
        <begin position="50"/>
        <end position="77"/>
    </location>
</feature>
<dbReference type="Proteomes" id="UP000029738">
    <property type="component" value="Unassembled WGS sequence"/>
</dbReference>
<accession>A0A0C1R8J9</accession>
<keyword evidence="5" id="KW-1185">Reference proteome</keyword>
<dbReference type="AlphaFoldDB" id="A0A0C1R8J9"/>
<proteinExistence type="predicted"/>
<keyword evidence="2" id="KW-0812">Transmembrane</keyword>
<feature type="transmembrane region" description="Helical" evidence="2">
    <location>
        <begin position="24"/>
        <end position="44"/>
    </location>
</feature>
<keyword evidence="2" id="KW-1133">Transmembrane helix</keyword>
<reference evidence="3" key="2">
    <citation type="submission" date="2019-11" db="EMBL/GenBank/DDBJ databases">
        <title>Improved Assembly of Tolypothrix boutellei genome.</title>
        <authorList>
            <person name="Sarangi A.N."/>
            <person name="Mukherjee M."/>
            <person name="Ghosh S."/>
            <person name="Singh D."/>
            <person name="Das A."/>
            <person name="Kant S."/>
            <person name="Prusty A."/>
            <person name="Tripathy S."/>
        </authorList>
    </citation>
    <scope>NUCLEOTIDE SEQUENCE</scope>
    <source>
        <strain evidence="3">VB521301</strain>
    </source>
</reference>
<evidence type="ECO:0000313" key="3">
    <source>
        <dbReference type="EMBL" id="KAF3884102.1"/>
    </source>
</evidence>
<evidence type="ECO:0000256" key="1">
    <source>
        <dbReference type="SAM" id="Coils"/>
    </source>
</evidence>
<name>A0A0C1R8J9_9CYAN</name>
<keyword evidence="2" id="KW-0472">Membrane</keyword>
<protein>
    <submittedName>
        <fullName evidence="4">Uncharacterized protein</fullName>
    </submittedName>
</protein>